<dbReference type="RefSeq" id="WP_062180588.1">
    <property type="nucleotide sequence ID" value="NZ_BBXL01000010.1"/>
</dbReference>
<dbReference type="STRING" id="1346286.SAMN05444362_105147"/>
<sequence>MAKLIAFLASMTLFLFAFSQESKTIHVMVALCDNQYQGIVKVPKAIGNGQDPDNNLYWGCGYGIRTYFKKGADWKLIKQYKMQGNIMERIVFKHHTQPYYLVADAYNGKYIKQCTIDYLNSLSGKHTDTIHINKEVVKIQGHSSLLAYIGHNGLMDFSLPDTFKNTDGKKRDAIILACVSKQYFAPYLKSANASPLIWTTNLMCPEAYTLYDAINTYIKGGTQAQVQNSAAAAYSKYQKCSVGAAKRLLVTGW</sequence>
<evidence type="ECO:0000313" key="2">
    <source>
        <dbReference type="EMBL" id="SHF33213.1"/>
    </source>
</evidence>
<proteinExistence type="predicted"/>
<gene>
    <name evidence="2" type="ORF">SAMN05444362_105147</name>
</gene>
<dbReference type="EMBL" id="FQUC01000005">
    <property type="protein sequence ID" value="SHF33213.1"/>
    <property type="molecule type" value="Genomic_DNA"/>
</dbReference>
<feature type="chain" id="PRO_5009908827" evidence="1">
    <location>
        <begin position="20"/>
        <end position="253"/>
    </location>
</feature>
<evidence type="ECO:0000313" key="3">
    <source>
        <dbReference type="Proteomes" id="UP000184480"/>
    </source>
</evidence>
<dbReference type="OrthoDB" id="1149281at2"/>
<accession>A0A1M5ASK5</accession>
<reference evidence="3" key="1">
    <citation type="submission" date="2016-11" db="EMBL/GenBank/DDBJ databases">
        <authorList>
            <person name="Varghese N."/>
            <person name="Submissions S."/>
        </authorList>
    </citation>
    <scope>NUCLEOTIDE SEQUENCE [LARGE SCALE GENOMIC DNA]</scope>
    <source>
        <strain evidence="3">DSM 27370</strain>
    </source>
</reference>
<dbReference type="AlphaFoldDB" id="A0A1M5ASK5"/>
<protein>
    <submittedName>
        <fullName evidence="2">Uncharacterized protein</fullName>
    </submittedName>
</protein>
<dbReference type="Proteomes" id="UP000184480">
    <property type="component" value="Unassembled WGS sequence"/>
</dbReference>
<evidence type="ECO:0000256" key="1">
    <source>
        <dbReference type="SAM" id="SignalP"/>
    </source>
</evidence>
<organism evidence="2 3">
    <name type="scientific">Dysgonomonas macrotermitis</name>
    <dbReference type="NCBI Taxonomy" id="1346286"/>
    <lineage>
        <taxon>Bacteria</taxon>
        <taxon>Pseudomonadati</taxon>
        <taxon>Bacteroidota</taxon>
        <taxon>Bacteroidia</taxon>
        <taxon>Bacteroidales</taxon>
        <taxon>Dysgonomonadaceae</taxon>
        <taxon>Dysgonomonas</taxon>
    </lineage>
</organism>
<keyword evidence="3" id="KW-1185">Reference proteome</keyword>
<name>A0A1M5ASK5_9BACT</name>
<keyword evidence="1" id="KW-0732">Signal</keyword>
<feature type="signal peptide" evidence="1">
    <location>
        <begin position="1"/>
        <end position="19"/>
    </location>
</feature>